<feature type="domain" description="Alcohol dehydrogenase-like N-terminal" evidence="1">
    <location>
        <begin position="98"/>
        <end position="186"/>
    </location>
</feature>
<protein>
    <submittedName>
        <fullName evidence="2">Unnamed protein product</fullName>
    </submittedName>
</protein>
<evidence type="ECO:0000259" key="1">
    <source>
        <dbReference type="Pfam" id="PF08240"/>
    </source>
</evidence>
<proteinExistence type="predicted"/>
<dbReference type="Pfam" id="PF08240">
    <property type="entry name" value="ADH_N"/>
    <property type="match status" value="1"/>
</dbReference>
<evidence type="ECO:0000313" key="3">
    <source>
        <dbReference type="Proteomes" id="UP001165121"/>
    </source>
</evidence>
<evidence type="ECO:0000313" key="2">
    <source>
        <dbReference type="EMBL" id="GMF42639.1"/>
    </source>
</evidence>
<accession>A0A9W6XNU5</accession>
<dbReference type="PANTHER" id="PTHR11695">
    <property type="entry name" value="ALCOHOL DEHYDROGENASE RELATED"/>
    <property type="match status" value="1"/>
</dbReference>
<dbReference type="Gene3D" id="3.90.180.10">
    <property type="entry name" value="Medium-chain alcohol dehydrogenases, catalytic domain"/>
    <property type="match status" value="1"/>
</dbReference>
<keyword evidence="3" id="KW-1185">Reference proteome</keyword>
<sequence>MTVRSPITLPGSSQARTHVETLRAGILKREVWTKPHLSIGVLAHNQTDQTIPTKSNQVTALHVTMAFPKTYRAYQYENYGLLENELKIHDNVPQKALGAQQVRIKVRSAAVNPIDYVLLEGLGQAFTGKTPSEMEPFNIGFDASGEIVEVGSDVKRLEVGDAVYTSTPFSAFGTLGGYAVVGEEFVAAKPSNLDFNTAAAVPSVALTAYAGM</sequence>
<name>A0A9W6XNU5_9STRA</name>
<dbReference type="SUPFAM" id="SSF50129">
    <property type="entry name" value="GroES-like"/>
    <property type="match status" value="1"/>
</dbReference>
<comment type="caution">
    <text evidence="2">The sequence shown here is derived from an EMBL/GenBank/DDBJ whole genome shotgun (WGS) entry which is preliminary data.</text>
</comment>
<dbReference type="Proteomes" id="UP001165121">
    <property type="component" value="Unassembled WGS sequence"/>
</dbReference>
<dbReference type="EMBL" id="BSXT01001460">
    <property type="protein sequence ID" value="GMF42639.1"/>
    <property type="molecule type" value="Genomic_DNA"/>
</dbReference>
<dbReference type="InterPro" id="IPR050700">
    <property type="entry name" value="YIM1/Zinc_Alcohol_DH_Fams"/>
</dbReference>
<gene>
    <name evidence="2" type="ORF">Pfra01_001405700</name>
</gene>
<dbReference type="AlphaFoldDB" id="A0A9W6XNU5"/>
<dbReference type="InterPro" id="IPR013154">
    <property type="entry name" value="ADH-like_N"/>
</dbReference>
<dbReference type="OrthoDB" id="201656at2759"/>
<reference evidence="2" key="1">
    <citation type="submission" date="2023-04" db="EMBL/GenBank/DDBJ databases">
        <title>Phytophthora fragariaefolia NBRC 109709.</title>
        <authorList>
            <person name="Ichikawa N."/>
            <person name="Sato H."/>
            <person name="Tonouchi N."/>
        </authorList>
    </citation>
    <scope>NUCLEOTIDE SEQUENCE</scope>
    <source>
        <strain evidence="2">NBRC 109709</strain>
    </source>
</reference>
<dbReference type="InterPro" id="IPR011032">
    <property type="entry name" value="GroES-like_sf"/>
</dbReference>
<organism evidence="2 3">
    <name type="scientific">Phytophthora fragariaefolia</name>
    <dbReference type="NCBI Taxonomy" id="1490495"/>
    <lineage>
        <taxon>Eukaryota</taxon>
        <taxon>Sar</taxon>
        <taxon>Stramenopiles</taxon>
        <taxon>Oomycota</taxon>
        <taxon>Peronosporomycetes</taxon>
        <taxon>Peronosporales</taxon>
        <taxon>Peronosporaceae</taxon>
        <taxon>Phytophthora</taxon>
    </lineage>
</organism>
<dbReference type="PANTHER" id="PTHR11695:SF294">
    <property type="entry name" value="RETICULON-4-INTERACTING PROTEIN 1, MITOCHONDRIAL"/>
    <property type="match status" value="1"/>
</dbReference>